<evidence type="ECO:0000313" key="3">
    <source>
        <dbReference type="Proteomes" id="UP001500842"/>
    </source>
</evidence>
<comment type="caution">
    <text evidence="2">The sequence shown here is derived from an EMBL/GenBank/DDBJ whole genome shotgun (WGS) entry which is preliminary data.</text>
</comment>
<protein>
    <recommendedName>
        <fullName evidence="1">Carboxymuconolactone decarboxylase-like domain-containing protein</fullName>
    </recommendedName>
</protein>
<dbReference type="SUPFAM" id="SSF69118">
    <property type="entry name" value="AhpD-like"/>
    <property type="match status" value="1"/>
</dbReference>
<dbReference type="InterPro" id="IPR003779">
    <property type="entry name" value="CMD-like"/>
</dbReference>
<evidence type="ECO:0000313" key="2">
    <source>
        <dbReference type="EMBL" id="GAA1546057.1"/>
    </source>
</evidence>
<organism evidence="2 3">
    <name type="scientific">Nocardioides humi</name>
    <dbReference type="NCBI Taxonomy" id="449461"/>
    <lineage>
        <taxon>Bacteria</taxon>
        <taxon>Bacillati</taxon>
        <taxon>Actinomycetota</taxon>
        <taxon>Actinomycetes</taxon>
        <taxon>Propionibacteriales</taxon>
        <taxon>Nocardioidaceae</taxon>
        <taxon>Nocardioides</taxon>
    </lineage>
</organism>
<keyword evidence="3" id="KW-1185">Reference proteome</keyword>
<dbReference type="Pfam" id="PF02627">
    <property type="entry name" value="CMD"/>
    <property type="match status" value="1"/>
</dbReference>
<accession>A0ABN2BVW7</accession>
<dbReference type="InterPro" id="IPR029032">
    <property type="entry name" value="AhpD-like"/>
</dbReference>
<dbReference type="Gene3D" id="1.20.1290.10">
    <property type="entry name" value="AhpD-like"/>
    <property type="match status" value="1"/>
</dbReference>
<proteinExistence type="predicted"/>
<dbReference type="PANTHER" id="PTHR34846">
    <property type="entry name" value="4-CARBOXYMUCONOLACTONE DECARBOXYLASE FAMILY PROTEIN (AFU_ORTHOLOGUE AFUA_6G11590)"/>
    <property type="match status" value="1"/>
</dbReference>
<dbReference type="RefSeq" id="WP_141005664.1">
    <property type="nucleotide sequence ID" value="NZ_BAAAOR010000041.1"/>
</dbReference>
<reference evidence="2 3" key="1">
    <citation type="journal article" date="2019" name="Int. J. Syst. Evol. Microbiol.">
        <title>The Global Catalogue of Microorganisms (GCM) 10K type strain sequencing project: providing services to taxonomists for standard genome sequencing and annotation.</title>
        <authorList>
            <consortium name="The Broad Institute Genomics Platform"/>
            <consortium name="The Broad Institute Genome Sequencing Center for Infectious Disease"/>
            <person name="Wu L."/>
            <person name="Ma J."/>
        </authorList>
    </citation>
    <scope>NUCLEOTIDE SEQUENCE [LARGE SCALE GENOMIC DNA]</scope>
    <source>
        <strain evidence="2 3">JCM 14942</strain>
    </source>
</reference>
<feature type="domain" description="Carboxymuconolactone decarboxylase-like" evidence="1">
    <location>
        <begin position="42"/>
        <end position="123"/>
    </location>
</feature>
<dbReference type="EMBL" id="BAAAOR010000041">
    <property type="protein sequence ID" value="GAA1546057.1"/>
    <property type="molecule type" value="Genomic_DNA"/>
</dbReference>
<sequence length="194" mass="21161">MAMVPLTADDDFAAADRPVLDAGVSAYGQILHTWSAIGNSPGLLSAYLPFVRRVAGPGRLDQRIKELTAVRVAVLNHCRYTASHRCTSAVKAGVREDELVAVARGSFDRFDEREQVALMLAEEMTIAPPVVPWEISASGITADLRTRAQQLFDPAELVELAMGIGLWNALARFHRLMEFELDLPDAPAGVVEHL</sequence>
<gene>
    <name evidence="2" type="ORF">GCM10009788_55520</name>
</gene>
<dbReference type="Proteomes" id="UP001500842">
    <property type="component" value="Unassembled WGS sequence"/>
</dbReference>
<name>A0ABN2BVW7_9ACTN</name>
<dbReference type="PANTHER" id="PTHR34846:SF5">
    <property type="entry name" value="CARBOXYMUCONOLACTONE DECARBOXYLASE-LIKE DOMAIN-CONTAINING PROTEIN"/>
    <property type="match status" value="1"/>
</dbReference>
<evidence type="ECO:0000259" key="1">
    <source>
        <dbReference type="Pfam" id="PF02627"/>
    </source>
</evidence>